<evidence type="ECO:0000313" key="1">
    <source>
        <dbReference type="EMBL" id="KAI4355400.1"/>
    </source>
</evidence>
<evidence type="ECO:0000313" key="2">
    <source>
        <dbReference type="Proteomes" id="UP000828941"/>
    </source>
</evidence>
<dbReference type="Proteomes" id="UP000828941">
    <property type="component" value="Chromosome 2"/>
</dbReference>
<protein>
    <submittedName>
        <fullName evidence="1">Uncharacterized protein</fullName>
    </submittedName>
</protein>
<sequence length="539" mass="61290">MAASDQESSKGFPFEAFEIYSETEGSDPDSGWDDSKSDPGYDILEETDSKVSALSIDKKANRSSVDSKIIGYDRELEEMDLTAPGLDEEDEKNFEQVQKIIKAGLLEKLKINQCKLYLRKYGLRLTGKKDALIQRIKEHLEIINGGAEQKYPASSFVLNCKGDACTGDVVLFEQNVYEMFNIASRGGGATSCGKRIVAGRIVRESYGAAKQQHTFTIEVLWSKGEKPLPPLHPLLIKGRNLYRLKTMRQRWDDEGERHKILEEKHSRGSLARESREVRMQEKENRRLIMENRVSKRQSRGKHSQSHSSIAKSQYKHQESNVHINSVMPAFPSQNSGLSVNMSSSTSQVQLFGSYAGTEKSRVISQWCGMPPDSIKVAMEPQLLGRSIDFGKPSFPGQLSDFSFERVEVARKPHQQKSYPGPNTNSLQTSLDQFGHRKPYDTAHAWRDEHSADYRWPNTHSIAKQAPIEKYPGVVDKTWFTEKTTNQRQPLTNVNHFLPLVHQRKSYKQNQLCRHFVKGRCSFGESCKFSHDLRESSTHQ</sequence>
<proteinExistence type="predicted"/>
<gene>
    <name evidence="1" type="ORF">L6164_004179</name>
</gene>
<name>A0ACB9Q922_BAUVA</name>
<keyword evidence="2" id="KW-1185">Reference proteome</keyword>
<accession>A0ACB9Q922</accession>
<reference evidence="1 2" key="1">
    <citation type="journal article" date="2022" name="DNA Res.">
        <title>Chromosomal-level genome assembly of the orchid tree Bauhinia variegata (Leguminosae; Cercidoideae) supports the allotetraploid origin hypothesis of Bauhinia.</title>
        <authorList>
            <person name="Zhong Y."/>
            <person name="Chen Y."/>
            <person name="Zheng D."/>
            <person name="Pang J."/>
            <person name="Liu Y."/>
            <person name="Luo S."/>
            <person name="Meng S."/>
            <person name="Qian L."/>
            <person name="Wei D."/>
            <person name="Dai S."/>
            <person name="Zhou R."/>
        </authorList>
    </citation>
    <scope>NUCLEOTIDE SEQUENCE [LARGE SCALE GENOMIC DNA]</scope>
    <source>
        <strain evidence="1">BV-YZ2020</strain>
    </source>
</reference>
<organism evidence="1 2">
    <name type="scientific">Bauhinia variegata</name>
    <name type="common">Purple orchid tree</name>
    <name type="synonym">Phanera variegata</name>
    <dbReference type="NCBI Taxonomy" id="167791"/>
    <lineage>
        <taxon>Eukaryota</taxon>
        <taxon>Viridiplantae</taxon>
        <taxon>Streptophyta</taxon>
        <taxon>Embryophyta</taxon>
        <taxon>Tracheophyta</taxon>
        <taxon>Spermatophyta</taxon>
        <taxon>Magnoliopsida</taxon>
        <taxon>eudicotyledons</taxon>
        <taxon>Gunneridae</taxon>
        <taxon>Pentapetalae</taxon>
        <taxon>rosids</taxon>
        <taxon>fabids</taxon>
        <taxon>Fabales</taxon>
        <taxon>Fabaceae</taxon>
        <taxon>Cercidoideae</taxon>
        <taxon>Cercideae</taxon>
        <taxon>Bauhiniinae</taxon>
        <taxon>Bauhinia</taxon>
    </lineage>
</organism>
<comment type="caution">
    <text evidence="1">The sequence shown here is derived from an EMBL/GenBank/DDBJ whole genome shotgun (WGS) entry which is preliminary data.</text>
</comment>
<dbReference type="EMBL" id="CM039427">
    <property type="protein sequence ID" value="KAI4355400.1"/>
    <property type="molecule type" value="Genomic_DNA"/>
</dbReference>